<evidence type="ECO:0000313" key="4">
    <source>
        <dbReference type="Proteomes" id="UP000583387"/>
    </source>
</evidence>
<evidence type="ECO:0000313" key="3">
    <source>
        <dbReference type="EMBL" id="CAD5109047.1"/>
    </source>
</evidence>
<dbReference type="AlphaFoldDB" id="A0A7U7IBL7"/>
<keyword evidence="2" id="KW-0472">Membrane</keyword>
<evidence type="ECO:0008006" key="5">
    <source>
        <dbReference type="Google" id="ProtNLM"/>
    </source>
</evidence>
<dbReference type="EMBL" id="CAJFCI010000070">
    <property type="protein sequence ID" value="CAD5109047.1"/>
    <property type="molecule type" value="Genomic_DNA"/>
</dbReference>
<feature type="transmembrane region" description="Helical" evidence="2">
    <location>
        <begin position="107"/>
        <end position="125"/>
    </location>
</feature>
<keyword evidence="2" id="KW-0812">Transmembrane</keyword>
<feature type="region of interest" description="Disordered" evidence="1">
    <location>
        <begin position="133"/>
        <end position="154"/>
    </location>
</feature>
<proteinExistence type="predicted"/>
<dbReference type="Pfam" id="PF14248">
    <property type="entry name" value="DUF4345"/>
    <property type="match status" value="1"/>
</dbReference>
<keyword evidence="2" id="KW-1133">Transmembrane helix</keyword>
<evidence type="ECO:0000256" key="2">
    <source>
        <dbReference type="SAM" id="Phobius"/>
    </source>
</evidence>
<comment type="caution">
    <text evidence="3">The sequence shown here is derived from an EMBL/GenBank/DDBJ whole genome shotgun (WGS) entry which is preliminary data.</text>
</comment>
<organism evidence="3 4">
    <name type="scientific">Zestomonas carbonaria</name>
    <dbReference type="NCBI Taxonomy" id="2762745"/>
    <lineage>
        <taxon>Bacteria</taxon>
        <taxon>Pseudomonadati</taxon>
        <taxon>Pseudomonadota</taxon>
        <taxon>Gammaproteobacteria</taxon>
        <taxon>Pseudomonadales</taxon>
        <taxon>Pseudomonadaceae</taxon>
        <taxon>Zestomonas</taxon>
    </lineage>
</organism>
<feature type="transmembrane region" description="Helical" evidence="2">
    <location>
        <begin position="44"/>
        <end position="63"/>
    </location>
</feature>
<dbReference type="Proteomes" id="UP000583387">
    <property type="component" value="Unassembled WGS sequence"/>
</dbReference>
<evidence type="ECO:0000256" key="1">
    <source>
        <dbReference type="SAM" id="MobiDB-lite"/>
    </source>
</evidence>
<gene>
    <name evidence="3" type="ORF">PSEWESI4_03343</name>
</gene>
<accession>A0A7U7IBL7</accession>
<name>A0A7U7IBL7_9GAMM</name>
<protein>
    <recommendedName>
        <fullName evidence="5">DUF4345 domain-containing protein</fullName>
    </recommendedName>
</protein>
<feature type="transmembrane region" description="Helical" evidence="2">
    <location>
        <begin position="75"/>
        <end position="95"/>
    </location>
</feature>
<keyword evidence="4" id="KW-1185">Reference proteome</keyword>
<dbReference type="RefSeq" id="WP_187672362.1">
    <property type="nucleotide sequence ID" value="NZ_CAJFCI010000070.1"/>
</dbReference>
<dbReference type="InterPro" id="IPR025597">
    <property type="entry name" value="DUF4345"/>
</dbReference>
<feature type="transmembrane region" description="Helical" evidence="2">
    <location>
        <begin position="7"/>
        <end position="24"/>
    </location>
</feature>
<reference evidence="3 4" key="1">
    <citation type="submission" date="2020-08" db="EMBL/GenBank/DDBJ databases">
        <authorList>
            <person name="Criscuolo A."/>
        </authorList>
    </citation>
    <scope>NUCLEOTIDE SEQUENCE [LARGE SCALE GENOMIC DNA]</scope>
    <source>
        <strain evidence="3">CIP111764</strain>
    </source>
</reference>
<sequence>MIFARIILAIQVVVLGGMGLAYWLRPYEMANLNGILLMESISVINTRVFHGGFQVGLALYLAWTMRDRDRIRGGLVLLILLQSTLALARLTALWLDSDDVLLDDFSSLAVKLFTALLAGLALWRLDREDRQAVAPADEDERPQPAAGDEAPPQA</sequence>